<proteinExistence type="predicted"/>
<dbReference type="InterPro" id="IPR016040">
    <property type="entry name" value="NAD(P)-bd_dom"/>
</dbReference>
<evidence type="ECO:0000313" key="3">
    <source>
        <dbReference type="EMBL" id="TYP91952.1"/>
    </source>
</evidence>
<dbReference type="PANTHER" id="PTHR12126">
    <property type="entry name" value="NADH-UBIQUINONE OXIDOREDUCTASE 39 KDA SUBUNIT-RELATED"/>
    <property type="match status" value="1"/>
</dbReference>
<feature type="domain" description="NAD(P)-binding" evidence="2">
    <location>
        <begin position="11"/>
        <end position="143"/>
    </location>
</feature>
<dbReference type="Proteomes" id="UP000324595">
    <property type="component" value="Unassembled WGS sequence"/>
</dbReference>
<gene>
    <name evidence="3" type="ORF">LX73_2195</name>
</gene>
<dbReference type="InterPro" id="IPR036291">
    <property type="entry name" value="NAD(P)-bd_dom_sf"/>
</dbReference>
<dbReference type="EMBL" id="VNHY01000004">
    <property type="protein sequence ID" value="TYP91952.1"/>
    <property type="molecule type" value="Genomic_DNA"/>
</dbReference>
<dbReference type="PANTHER" id="PTHR12126:SF11">
    <property type="entry name" value="NADH DEHYDROGENASE [UBIQUINONE] 1 ALPHA SUBCOMPLEX SUBUNIT 9, MITOCHONDRIAL"/>
    <property type="match status" value="1"/>
</dbReference>
<dbReference type="SUPFAM" id="SSF55961">
    <property type="entry name" value="Bet v1-like"/>
    <property type="match status" value="1"/>
</dbReference>
<evidence type="ECO:0000259" key="2">
    <source>
        <dbReference type="Pfam" id="PF13460"/>
    </source>
</evidence>
<dbReference type="RefSeq" id="WP_148899529.1">
    <property type="nucleotide sequence ID" value="NZ_VNHY01000004.1"/>
</dbReference>
<dbReference type="CDD" id="cd05245">
    <property type="entry name" value="SDR_a2"/>
    <property type="match status" value="1"/>
</dbReference>
<comment type="caution">
    <text evidence="3">The sequence shown here is derived from an EMBL/GenBank/DDBJ whole genome shotgun (WGS) entry which is preliminary data.</text>
</comment>
<dbReference type="SUPFAM" id="SSF51735">
    <property type="entry name" value="NAD(P)-binding Rossmann-fold domains"/>
    <property type="match status" value="1"/>
</dbReference>
<keyword evidence="1" id="KW-1133">Transmembrane helix</keyword>
<accession>A0A5D3YJP8</accession>
<evidence type="ECO:0000313" key="4">
    <source>
        <dbReference type="Proteomes" id="UP000324595"/>
    </source>
</evidence>
<evidence type="ECO:0000256" key="1">
    <source>
        <dbReference type="SAM" id="Phobius"/>
    </source>
</evidence>
<keyword evidence="4" id="KW-1185">Reference proteome</keyword>
<protein>
    <submittedName>
        <fullName evidence="3">Uncharacterized conserved protein YbjT, contains NAD(P)-binding and DUF2867 domains</fullName>
    </submittedName>
</protein>
<sequence>MADKKFCLVTGATGYIGGRLVPRLLEEGHRVRVLSRNIDRLDGRPWAEKVDLVEADVLEPATLENAFEKIDVAYYLIHSMSGNENADFHKRDMRAATNFGDAANKHNIGRIIYLGGLGDDNDQLSKHLSSRQQTGKVLRKSGIPVTEFRAAIVVGSGSKSFEMIRYLTDRLPAMICPSWVYSKVQPIAIRNVLQYLTAAINNEKSKGAIIEIGGSSVITYAQMMQIYADINGLKRLLIPVPVLSPGLSSHWVHWMTPLPASLARPLIEGLKNDVVVKDQRAHEIFPDIEPLSYAKAVKLAITRLTTTEDEIETTWNDALLSSKGDEQPVTLKSKQGLNIERRIRTVDATPQQVFDTFTGLGGKTGWLAFNWAWKLRGIIDRLVGGVGFRRGRRDANELRVGDALDFWRVEAVKEEELLRLRAEMKVPGKAWLEFQSIELKDGKTKLVQTAYFAPKGLLGLLYWYSLYPFHAIIFSTMINSIAEHAELK</sequence>
<name>A0A5D3YJP8_9BACT</name>
<dbReference type="GO" id="GO:0044877">
    <property type="term" value="F:protein-containing complex binding"/>
    <property type="evidence" value="ECO:0007669"/>
    <property type="project" value="TreeGrafter"/>
</dbReference>
<dbReference type="InterPro" id="IPR021295">
    <property type="entry name" value="DUF2867"/>
</dbReference>
<dbReference type="Pfam" id="PF11066">
    <property type="entry name" value="DUF2867"/>
    <property type="match status" value="1"/>
</dbReference>
<feature type="transmembrane region" description="Helical" evidence="1">
    <location>
        <begin position="461"/>
        <end position="482"/>
    </location>
</feature>
<dbReference type="Gene3D" id="3.40.50.720">
    <property type="entry name" value="NAD(P)-binding Rossmann-like Domain"/>
    <property type="match status" value="1"/>
</dbReference>
<dbReference type="Pfam" id="PF13460">
    <property type="entry name" value="NAD_binding_10"/>
    <property type="match status" value="1"/>
</dbReference>
<dbReference type="InterPro" id="IPR051207">
    <property type="entry name" value="ComplexI_NDUFA9_subunit"/>
</dbReference>
<keyword evidence="1" id="KW-0812">Transmembrane</keyword>
<dbReference type="OrthoDB" id="9774199at2"/>
<reference evidence="3 4" key="1">
    <citation type="submission" date="2019-07" db="EMBL/GenBank/DDBJ databases">
        <title>Genomic Encyclopedia of Archaeal and Bacterial Type Strains, Phase II (KMG-II): from individual species to whole genera.</title>
        <authorList>
            <person name="Goeker M."/>
        </authorList>
    </citation>
    <scope>NUCLEOTIDE SEQUENCE [LARGE SCALE GENOMIC DNA]</scope>
    <source>
        <strain evidence="3 4">DSM 21935</strain>
    </source>
</reference>
<organism evidence="3 4">
    <name type="scientific">Fodinibius salinus</name>
    <dbReference type="NCBI Taxonomy" id="860790"/>
    <lineage>
        <taxon>Bacteria</taxon>
        <taxon>Pseudomonadati</taxon>
        <taxon>Balneolota</taxon>
        <taxon>Balneolia</taxon>
        <taxon>Balneolales</taxon>
        <taxon>Balneolaceae</taxon>
        <taxon>Fodinibius</taxon>
    </lineage>
</organism>
<keyword evidence="1" id="KW-0472">Membrane</keyword>
<dbReference type="AlphaFoldDB" id="A0A5D3YJP8"/>